<proteinExistence type="predicted"/>
<keyword evidence="2" id="KW-1185">Reference proteome</keyword>
<sequence length="84" mass="9592">MKTVNIYGEAVEGEEINYLDGRPSNVIILQDQSGVRHVIHRETADQSFKRKLSRAGVAFDLLSCQAHGRKELQRSKRGTSRKFY</sequence>
<protein>
    <submittedName>
        <fullName evidence="1">Uncharacterized protein</fullName>
    </submittedName>
</protein>
<dbReference type="RefSeq" id="WP_311822103.1">
    <property type="nucleotide sequence ID" value="NZ_JARPYF010000012.1"/>
</dbReference>
<evidence type="ECO:0000313" key="2">
    <source>
        <dbReference type="Proteomes" id="UP001252875"/>
    </source>
</evidence>
<gene>
    <name evidence="1" type="ORF">P7D85_06695</name>
</gene>
<organism evidence="1 2">
    <name type="scientific">Enterococcus hulanensis</name>
    <dbReference type="NCBI Taxonomy" id="2559929"/>
    <lineage>
        <taxon>Bacteria</taxon>
        <taxon>Bacillati</taxon>
        <taxon>Bacillota</taxon>
        <taxon>Bacilli</taxon>
        <taxon>Lactobacillales</taxon>
        <taxon>Enterococcaceae</taxon>
        <taxon>Enterococcus</taxon>
    </lineage>
</organism>
<name>A0ABU3EX43_9ENTE</name>
<reference evidence="1 2" key="1">
    <citation type="submission" date="2023-03" db="EMBL/GenBank/DDBJ databases">
        <authorList>
            <person name="Shen W."/>
            <person name="Cai J."/>
        </authorList>
    </citation>
    <scope>NUCLEOTIDE SEQUENCE [LARGE SCALE GENOMIC DNA]</scope>
    <source>
        <strain evidence="1 2">D6-4</strain>
    </source>
</reference>
<accession>A0ABU3EX43</accession>
<comment type="caution">
    <text evidence="1">The sequence shown here is derived from an EMBL/GenBank/DDBJ whole genome shotgun (WGS) entry which is preliminary data.</text>
</comment>
<dbReference type="EMBL" id="JARPYI010000002">
    <property type="protein sequence ID" value="MDT2599457.1"/>
    <property type="molecule type" value="Genomic_DNA"/>
</dbReference>
<evidence type="ECO:0000313" key="1">
    <source>
        <dbReference type="EMBL" id="MDT2599457.1"/>
    </source>
</evidence>
<dbReference type="Proteomes" id="UP001252875">
    <property type="component" value="Unassembled WGS sequence"/>
</dbReference>